<dbReference type="EMBL" id="JXRR01000022">
    <property type="protein sequence ID" value="KIL43127.1"/>
    <property type="molecule type" value="Genomic_DNA"/>
</dbReference>
<gene>
    <name evidence="2" type="ORF">KR50_35300</name>
</gene>
<feature type="transmembrane region" description="Helical" evidence="1">
    <location>
        <begin position="84"/>
        <end position="104"/>
    </location>
</feature>
<keyword evidence="3" id="KW-1185">Reference proteome</keyword>
<organism evidence="2 3">
    <name type="scientific">Jeotgalibacillus campisalis</name>
    <dbReference type="NCBI Taxonomy" id="220754"/>
    <lineage>
        <taxon>Bacteria</taxon>
        <taxon>Bacillati</taxon>
        <taxon>Bacillota</taxon>
        <taxon>Bacilli</taxon>
        <taxon>Bacillales</taxon>
        <taxon>Caryophanaceae</taxon>
        <taxon>Jeotgalibacillus</taxon>
    </lineage>
</organism>
<proteinExistence type="predicted"/>
<keyword evidence="1" id="KW-1133">Transmembrane helix</keyword>
<keyword evidence="1" id="KW-0472">Membrane</keyword>
<comment type="caution">
    <text evidence="2">The sequence shown here is derived from an EMBL/GenBank/DDBJ whole genome shotgun (WGS) entry which is preliminary data.</text>
</comment>
<sequence length="253" mass="29518">MKKNLVMCILILLIFVNGYAIVFLDLPFSLLLLIITGVSMLVMTVLHDRFIFLYAIILILLYGAFLTAYAFINSLPSETQLLLIYNHLLFTSFTLAFWILLNFIKTIGYENDQLNHQIQLLQKYNGQTNILTVSEFTDQATWALKSSERHNEEAWLIEIKISYENKRAQKNLQESFEKIALETIREKFDLVTSIDRSIYFLLKETNEKGVDVVLERYQQNLKGELNFVNPIFKVRKEKVEDMSHLSKLMEATT</sequence>
<dbReference type="PATRIC" id="fig|220754.4.peg.3542"/>
<dbReference type="OrthoDB" id="1952191at2"/>
<feature type="transmembrane region" description="Helical" evidence="1">
    <location>
        <begin position="51"/>
        <end position="72"/>
    </location>
</feature>
<feature type="transmembrane region" description="Helical" evidence="1">
    <location>
        <begin position="30"/>
        <end position="46"/>
    </location>
</feature>
<evidence type="ECO:0000256" key="1">
    <source>
        <dbReference type="SAM" id="Phobius"/>
    </source>
</evidence>
<keyword evidence="1" id="KW-0812">Transmembrane</keyword>
<name>A0A0C2V253_9BACL</name>
<dbReference type="AlphaFoldDB" id="A0A0C2V253"/>
<evidence type="ECO:0008006" key="4">
    <source>
        <dbReference type="Google" id="ProtNLM"/>
    </source>
</evidence>
<dbReference type="Proteomes" id="UP000031972">
    <property type="component" value="Unassembled WGS sequence"/>
</dbReference>
<dbReference type="RefSeq" id="WP_041061422.1">
    <property type="nucleotide sequence ID" value="NZ_JXRR01000022.1"/>
</dbReference>
<accession>A0A0C2V253</accession>
<protein>
    <recommendedName>
        <fullName evidence="4">GGDEF domain-containing protein</fullName>
    </recommendedName>
</protein>
<reference evidence="2 3" key="1">
    <citation type="submission" date="2015-01" db="EMBL/GenBank/DDBJ databases">
        <title>Jeotgalibacillus campisalis genome sequencing.</title>
        <authorList>
            <person name="Goh K.M."/>
            <person name="Chan K.-G."/>
            <person name="Yaakop A.S."/>
            <person name="Ee R."/>
            <person name="Gan H.M."/>
            <person name="Chan C.S."/>
        </authorList>
    </citation>
    <scope>NUCLEOTIDE SEQUENCE [LARGE SCALE GENOMIC DNA]</scope>
    <source>
        <strain evidence="2 3">SF-57</strain>
    </source>
</reference>
<evidence type="ECO:0000313" key="3">
    <source>
        <dbReference type="Proteomes" id="UP000031972"/>
    </source>
</evidence>
<evidence type="ECO:0000313" key="2">
    <source>
        <dbReference type="EMBL" id="KIL43127.1"/>
    </source>
</evidence>